<sequence>MIFQCRMKCLMEKFALDEAKIKAGANRSNISSDMTWKKIKIQKIKKKSTTKPIQQHFIQHQKKGMLDEMLDRFASILQYKCSKKLAICTFETFLLKGKRYDSKKNLALIFKWIILTILKMKIFFNLKTETSHNHIFRFFYLS</sequence>
<keyword evidence="2" id="KW-1185">Reference proteome</keyword>
<dbReference type="AlphaFoldDB" id="A0A7M5X1L2"/>
<protein>
    <submittedName>
        <fullName evidence="1">Uncharacterized protein</fullName>
    </submittedName>
</protein>
<evidence type="ECO:0000313" key="1">
    <source>
        <dbReference type="EnsemblMetazoa" id="CLYHEMP016351.1"/>
    </source>
</evidence>
<reference evidence="1" key="1">
    <citation type="submission" date="2021-01" db="UniProtKB">
        <authorList>
            <consortium name="EnsemblMetazoa"/>
        </authorList>
    </citation>
    <scope>IDENTIFICATION</scope>
</reference>
<dbReference type="Proteomes" id="UP000594262">
    <property type="component" value="Unplaced"/>
</dbReference>
<dbReference type="EnsemblMetazoa" id="CLYHEMT016351.1">
    <property type="protein sequence ID" value="CLYHEMP016351.1"/>
    <property type="gene ID" value="CLYHEMG016351"/>
</dbReference>
<accession>A0A7M5X1L2</accession>
<proteinExistence type="predicted"/>
<name>A0A7M5X1L2_9CNID</name>
<evidence type="ECO:0000313" key="2">
    <source>
        <dbReference type="Proteomes" id="UP000594262"/>
    </source>
</evidence>
<organism evidence="1 2">
    <name type="scientific">Clytia hemisphaerica</name>
    <dbReference type="NCBI Taxonomy" id="252671"/>
    <lineage>
        <taxon>Eukaryota</taxon>
        <taxon>Metazoa</taxon>
        <taxon>Cnidaria</taxon>
        <taxon>Hydrozoa</taxon>
        <taxon>Hydroidolina</taxon>
        <taxon>Leptothecata</taxon>
        <taxon>Obeliida</taxon>
        <taxon>Clytiidae</taxon>
        <taxon>Clytia</taxon>
    </lineage>
</organism>